<evidence type="ECO:0000313" key="1">
    <source>
        <dbReference type="EMBL" id="ETR71535.1"/>
    </source>
</evidence>
<reference evidence="2" key="1">
    <citation type="submission" date="2012-11" db="EMBL/GenBank/DDBJ databases">
        <authorList>
            <person name="Lucero-Rivera Y.E."/>
            <person name="Tovar-Ramirez D."/>
        </authorList>
    </citation>
    <scope>NUCLEOTIDE SEQUENCE [LARGE SCALE GENOMIC DNA]</scope>
    <source>
        <strain evidence="2">Araruama</strain>
    </source>
</reference>
<accession>A0A1V1PA23</accession>
<name>A0A1V1PA23_9BACT</name>
<dbReference type="EMBL" id="ATBP01000256">
    <property type="protein sequence ID" value="ETR71535.1"/>
    <property type="molecule type" value="Genomic_DNA"/>
</dbReference>
<sequence length="223" mass="26408">MWEIHHLWGTPVLVAVGLFEDMYLDLFKDADQLEPYELLTGFDNEIVESGRLLWQLSQDVKNMPDILPLFQQHDVQTIVAHIQKFPLNHPFIKQLNEYLKKYGIMADIVMLAQPFWRENPESAIRMIQNNLNQNKETFNPSELARKRLQKQKDVQNKLKSYPKPVVQKFESLLEKAQICNQLWEGHTFWLDYPATYYTRCAILESARRLVQSNTLRQEQDVFT</sequence>
<dbReference type="Proteomes" id="UP000189670">
    <property type="component" value="Unassembled WGS sequence"/>
</dbReference>
<dbReference type="AlphaFoldDB" id="A0A1V1PA23"/>
<protein>
    <submittedName>
        <fullName evidence="1">Uncharacterized protein</fullName>
    </submittedName>
</protein>
<proteinExistence type="predicted"/>
<gene>
    <name evidence="1" type="ORF">OMM_02417</name>
</gene>
<evidence type="ECO:0000313" key="2">
    <source>
        <dbReference type="Proteomes" id="UP000189670"/>
    </source>
</evidence>
<organism evidence="1 2">
    <name type="scientific">Candidatus Magnetoglobus multicellularis str. Araruama</name>
    <dbReference type="NCBI Taxonomy" id="890399"/>
    <lineage>
        <taxon>Bacteria</taxon>
        <taxon>Pseudomonadati</taxon>
        <taxon>Thermodesulfobacteriota</taxon>
        <taxon>Desulfobacteria</taxon>
        <taxon>Desulfobacterales</taxon>
        <taxon>Desulfobacteraceae</taxon>
        <taxon>Candidatus Magnetoglobus</taxon>
    </lineage>
</organism>
<comment type="caution">
    <text evidence="1">The sequence shown here is derived from an EMBL/GenBank/DDBJ whole genome shotgun (WGS) entry which is preliminary data.</text>
</comment>